<name>A0ABR7XIU0_9BACT</name>
<keyword evidence="5" id="KW-1185">Reference proteome</keyword>
<sequence length="515" mass="58671">MSHPISVTILTKNSQKHLPACLEALQRFPEVIVLDNGSTDDTMAIATRFPNTRIVEHSFIGFGPLKNLAAQHATHPWILSIDSDEVLSRELADEILQLALSNPQQVYRFLRHNFYGKRHIKACGWDNDWVLRLYHKGTTRFADLPVHEYIQTKGLHVQNLQGTLRHFSFDSIAQLLDKLNQYTTLFAKENRFRKSSSPAKSCLKWAFSLFRNYVLQRGFLYGYEGLAIAFSNANGTFYKYMKLHEENQRLDISLIITTYNWKEALATVLKSAFRQSELPREIIVADDGSREDTRDVIEALAKESPVPVRHCWHPDTGFRLAEIRNKAIAMAGGEYMVMVDGDMVLHPDFLKSHRRMARKDQFIQGKRVLLSSETSQSLMNGQIDKITPFTAGIKNRFNAISSGTLSGLFSARKKDIKAVRGCNMAFWRADVVKVNGFNEDFVGWGREDSEFVIRLLNQGIARRNLKFGGVAYHLYHPENTRNGLNANDAILEKAIEEKSTFCPNGINRHLAANQH</sequence>
<feature type="domain" description="Glycosyltransferase 2-like" evidence="2">
    <location>
        <begin position="6"/>
        <end position="151"/>
    </location>
</feature>
<dbReference type="RefSeq" id="WP_191184339.1">
    <property type="nucleotide sequence ID" value="NZ_JACXAJ010000007.1"/>
</dbReference>
<dbReference type="PANTHER" id="PTHR43685">
    <property type="entry name" value="GLYCOSYLTRANSFERASE"/>
    <property type="match status" value="1"/>
</dbReference>
<dbReference type="Gene3D" id="3.90.550.10">
    <property type="entry name" value="Spore Coat Polysaccharide Biosynthesis Protein SpsA, Chain A"/>
    <property type="match status" value="2"/>
</dbReference>
<dbReference type="Pfam" id="PF02709">
    <property type="entry name" value="Glyco_transf_7C"/>
    <property type="match status" value="1"/>
</dbReference>
<evidence type="ECO:0000259" key="3">
    <source>
        <dbReference type="Pfam" id="PF02709"/>
    </source>
</evidence>
<dbReference type="Pfam" id="PF00535">
    <property type="entry name" value="Glycos_transf_2"/>
    <property type="match status" value="2"/>
</dbReference>
<feature type="domain" description="Glycosyltransferase 2-like" evidence="2">
    <location>
        <begin position="253"/>
        <end position="386"/>
    </location>
</feature>
<dbReference type="SUPFAM" id="SSF53448">
    <property type="entry name" value="Nucleotide-diphospho-sugar transferases"/>
    <property type="match status" value="2"/>
</dbReference>
<gene>
    <name evidence="4" type="ORF">H9Q13_13505</name>
</gene>
<organism evidence="4 5">
    <name type="scientific">Pontibacter aquaedesilientis</name>
    <dbReference type="NCBI Taxonomy" id="2766980"/>
    <lineage>
        <taxon>Bacteria</taxon>
        <taxon>Pseudomonadati</taxon>
        <taxon>Bacteroidota</taxon>
        <taxon>Cytophagia</taxon>
        <taxon>Cytophagales</taxon>
        <taxon>Hymenobacteraceae</taxon>
        <taxon>Pontibacter</taxon>
    </lineage>
</organism>
<feature type="domain" description="Galactosyltransferase C-terminal" evidence="3">
    <location>
        <begin position="413"/>
        <end position="476"/>
    </location>
</feature>
<accession>A0ABR7XIU0</accession>
<dbReference type="PANTHER" id="PTHR43685:SF3">
    <property type="entry name" value="SLR2126 PROTEIN"/>
    <property type="match status" value="1"/>
</dbReference>
<dbReference type="CDD" id="cd02511">
    <property type="entry name" value="Beta4Glucosyltransferase"/>
    <property type="match status" value="1"/>
</dbReference>
<evidence type="ECO:0000313" key="5">
    <source>
        <dbReference type="Proteomes" id="UP000625551"/>
    </source>
</evidence>
<keyword evidence="1" id="KW-0808">Transferase</keyword>
<comment type="caution">
    <text evidence="4">The sequence shown here is derived from an EMBL/GenBank/DDBJ whole genome shotgun (WGS) entry which is preliminary data.</text>
</comment>
<dbReference type="InterPro" id="IPR001173">
    <property type="entry name" value="Glyco_trans_2-like"/>
</dbReference>
<dbReference type="EMBL" id="JACXAJ010000007">
    <property type="protein sequence ID" value="MBD1398184.1"/>
    <property type="molecule type" value="Genomic_DNA"/>
</dbReference>
<dbReference type="InterPro" id="IPR050834">
    <property type="entry name" value="Glycosyltransf_2"/>
</dbReference>
<reference evidence="4 5" key="1">
    <citation type="submission" date="2020-09" db="EMBL/GenBank/DDBJ databases">
        <title>Genome sequencing and assembly of Pontibacter sp.</title>
        <authorList>
            <person name="Chhetri G."/>
        </authorList>
    </citation>
    <scope>NUCLEOTIDE SEQUENCE [LARGE SCALE GENOMIC DNA]</scope>
    <source>
        <strain evidence="4 5">JH31</strain>
    </source>
</reference>
<dbReference type="InterPro" id="IPR029044">
    <property type="entry name" value="Nucleotide-diphossugar_trans"/>
</dbReference>
<evidence type="ECO:0000259" key="2">
    <source>
        <dbReference type="Pfam" id="PF00535"/>
    </source>
</evidence>
<dbReference type="InterPro" id="IPR027791">
    <property type="entry name" value="Galactosyl_T_C"/>
</dbReference>
<protein>
    <submittedName>
        <fullName evidence="4">Glycosyltransferase</fullName>
    </submittedName>
</protein>
<evidence type="ECO:0000256" key="1">
    <source>
        <dbReference type="ARBA" id="ARBA00022679"/>
    </source>
</evidence>
<dbReference type="Proteomes" id="UP000625551">
    <property type="component" value="Unassembled WGS sequence"/>
</dbReference>
<evidence type="ECO:0000313" key="4">
    <source>
        <dbReference type="EMBL" id="MBD1398184.1"/>
    </source>
</evidence>
<proteinExistence type="predicted"/>
<dbReference type="CDD" id="cd06420">
    <property type="entry name" value="GT2_Chondriotin_Pol_N"/>
    <property type="match status" value="1"/>
</dbReference>